<feature type="domain" description="Signal transduction histidine kinase subgroup 3 dimerisation and phosphoacceptor" evidence="5">
    <location>
        <begin position="7"/>
        <end position="71"/>
    </location>
</feature>
<evidence type="ECO:0000256" key="3">
    <source>
        <dbReference type="ARBA" id="ARBA00023012"/>
    </source>
</evidence>
<dbReference type="SUPFAM" id="SSF55874">
    <property type="entry name" value="ATPase domain of HSP90 chaperone/DNA topoisomerase II/histidine kinase"/>
    <property type="match status" value="1"/>
</dbReference>
<dbReference type="InterPro" id="IPR036890">
    <property type="entry name" value="HATPase_C_sf"/>
</dbReference>
<dbReference type="GO" id="GO:0016301">
    <property type="term" value="F:kinase activity"/>
    <property type="evidence" value="ECO:0007669"/>
    <property type="project" value="UniProtKB-KW"/>
</dbReference>
<dbReference type="RefSeq" id="WP_344041709.1">
    <property type="nucleotide sequence ID" value="NZ_BAAAKE010000030.1"/>
</dbReference>
<keyword evidence="3" id="KW-0902">Two-component regulatory system</keyword>
<reference evidence="7" key="1">
    <citation type="journal article" date="2019" name="Int. J. Syst. Evol. Microbiol.">
        <title>The Global Catalogue of Microorganisms (GCM) 10K type strain sequencing project: providing services to taxonomists for standard genome sequencing and annotation.</title>
        <authorList>
            <consortium name="The Broad Institute Genomics Platform"/>
            <consortium name="The Broad Institute Genome Sequencing Center for Infectious Disease"/>
            <person name="Wu L."/>
            <person name="Ma J."/>
        </authorList>
    </citation>
    <scope>NUCLEOTIDE SEQUENCE [LARGE SCALE GENOMIC DNA]</scope>
    <source>
        <strain evidence="7">KCTC 12848</strain>
    </source>
</reference>
<evidence type="ECO:0000259" key="4">
    <source>
        <dbReference type="Pfam" id="PF02518"/>
    </source>
</evidence>
<keyword evidence="1" id="KW-0808">Transferase</keyword>
<keyword evidence="7" id="KW-1185">Reference proteome</keyword>
<dbReference type="Gene3D" id="3.30.565.10">
    <property type="entry name" value="Histidine kinase-like ATPase, C-terminal domain"/>
    <property type="match status" value="1"/>
</dbReference>
<accession>A0ABV9XZT7</accession>
<gene>
    <name evidence="6" type="ORF">ACFPFM_18810</name>
</gene>
<comment type="caution">
    <text evidence="6">The sequence shown here is derived from an EMBL/GenBank/DDBJ whole genome shotgun (WGS) entry which is preliminary data.</text>
</comment>
<dbReference type="Pfam" id="PF07730">
    <property type="entry name" value="HisKA_3"/>
    <property type="match status" value="1"/>
</dbReference>
<proteinExistence type="predicted"/>
<keyword evidence="2 6" id="KW-0418">Kinase</keyword>
<feature type="domain" description="Histidine kinase/HSP90-like ATPase" evidence="4">
    <location>
        <begin position="111"/>
        <end position="201"/>
    </location>
</feature>
<evidence type="ECO:0000256" key="1">
    <source>
        <dbReference type="ARBA" id="ARBA00022679"/>
    </source>
</evidence>
<dbReference type="PANTHER" id="PTHR24421">
    <property type="entry name" value="NITRATE/NITRITE SENSOR PROTEIN NARX-RELATED"/>
    <property type="match status" value="1"/>
</dbReference>
<organism evidence="6 7">
    <name type="scientific">Saccharothrix xinjiangensis</name>
    <dbReference type="NCBI Taxonomy" id="204798"/>
    <lineage>
        <taxon>Bacteria</taxon>
        <taxon>Bacillati</taxon>
        <taxon>Actinomycetota</taxon>
        <taxon>Actinomycetes</taxon>
        <taxon>Pseudonocardiales</taxon>
        <taxon>Pseudonocardiaceae</taxon>
        <taxon>Saccharothrix</taxon>
    </lineage>
</organism>
<evidence type="ECO:0000259" key="5">
    <source>
        <dbReference type="Pfam" id="PF07730"/>
    </source>
</evidence>
<dbReference type="EMBL" id="JBHSJB010000017">
    <property type="protein sequence ID" value="MFC5055800.1"/>
    <property type="molecule type" value="Genomic_DNA"/>
</dbReference>
<evidence type="ECO:0000256" key="2">
    <source>
        <dbReference type="ARBA" id="ARBA00022777"/>
    </source>
</evidence>
<dbReference type="CDD" id="cd16917">
    <property type="entry name" value="HATPase_UhpB-NarQ-NarX-like"/>
    <property type="match status" value="1"/>
</dbReference>
<sequence length="207" mass="23007">MEAQELERRRIAWDVHDDSIQAMVAVGMRLQLLAGRLPAEHADVVRRLDEAVGDAIGRLRDLVFRLRPPELDRYGLVEALDRYLADVTGSWEVGYRLRHALDHEPPADAAITVFRICQEAVTNVHKHARATTVEITLSSVDNGTLVEIADDGVGIGELPGRNTSEHFGTVEMRERAETAGGWWSLTDRPGGGALVQFWVPTPVEVER</sequence>
<dbReference type="Gene3D" id="1.20.5.1930">
    <property type="match status" value="1"/>
</dbReference>
<dbReference type="InterPro" id="IPR050482">
    <property type="entry name" value="Sensor_HK_TwoCompSys"/>
</dbReference>
<evidence type="ECO:0000313" key="6">
    <source>
        <dbReference type="EMBL" id="MFC5055800.1"/>
    </source>
</evidence>
<evidence type="ECO:0000313" key="7">
    <source>
        <dbReference type="Proteomes" id="UP001595833"/>
    </source>
</evidence>
<name>A0ABV9XZT7_9PSEU</name>
<dbReference type="Proteomes" id="UP001595833">
    <property type="component" value="Unassembled WGS sequence"/>
</dbReference>
<dbReference type="InterPro" id="IPR003594">
    <property type="entry name" value="HATPase_dom"/>
</dbReference>
<protein>
    <submittedName>
        <fullName evidence="6">Sensor histidine kinase</fullName>
    </submittedName>
</protein>
<dbReference type="Pfam" id="PF02518">
    <property type="entry name" value="HATPase_c"/>
    <property type="match status" value="1"/>
</dbReference>
<dbReference type="InterPro" id="IPR011712">
    <property type="entry name" value="Sig_transdc_His_kin_sub3_dim/P"/>
</dbReference>